<organism evidence="3 4">
    <name type="scientific">Alkalidesulfovibrio alkalitolerans DSM 16529</name>
    <dbReference type="NCBI Taxonomy" id="1121439"/>
    <lineage>
        <taxon>Bacteria</taxon>
        <taxon>Pseudomonadati</taxon>
        <taxon>Thermodesulfobacteriota</taxon>
        <taxon>Desulfovibrionia</taxon>
        <taxon>Desulfovibrionales</taxon>
        <taxon>Desulfovibrionaceae</taxon>
        <taxon>Alkalidesulfovibrio</taxon>
    </lineage>
</organism>
<feature type="region of interest" description="Disordered" evidence="2">
    <location>
        <begin position="30"/>
        <end position="84"/>
    </location>
</feature>
<keyword evidence="4" id="KW-1185">Reference proteome</keyword>
<dbReference type="RefSeq" id="WP_020886405.1">
    <property type="nucleotide sequence ID" value="NZ_ATHI01000005.1"/>
</dbReference>
<gene>
    <name evidence="3" type="ORF">dsat_2519</name>
</gene>
<accession>S7TEP0</accession>
<protein>
    <submittedName>
        <fullName evidence="3">Uncharacterized protein</fullName>
    </submittedName>
</protein>
<reference evidence="3 4" key="1">
    <citation type="journal article" date="2013" name="Genome Announc.">
        <title>Draft genome sequences for three mercury-methylating, sulfate-reducing bacteria.</title>
        <authorList>
            <person name="Brown S.D."/>
            <person name="Hurt R.A.Jr."/>
            <person name="Gilmour C.C."/>
            <person name="Elias D.A."/>
        </authorList>
    </citation>
    <scope>NUCLEOTIDE SEQUENCE [LARGE SCALE GENOMIC DNA]</scope>
    <source>
        <strain evidence="3 4">DSM 16529</strain>
    </source>
</reference>
<feature type="coiled-coil region" evidence="1">
    <location>
        <begin position="1"/>
        <end position="28"/>
    </location>
</feature>
<evidence type="ECO:0000313" key="3">
    <source>
        <dbReference type="EMBL" id="EPR35156.1"/>
    </source>
</evidence>
<dbReference type="PATRIC" id="fig|1121439.3.peg.918"/>
<evidence type="ECO:0000256" key="2">
    <source>
        <dbReference type="SAM" id="MobiDB-lite"/>
    </source>
</evidence>
<evidence type="ECO:0000313" key="4">
    <source>
        <dbReference type="Proteomes" id="UP000014975"/>
    </source>
</evidence>
<feature type="compositionally biased region" description="Basic and acidic residues" evidence="2">
    <location>
        <begin position="43"/>
        <end position="54"/>
    </location>
</feature>
<sequence>MSEEERLLREILALQREMREELRQMRTELFRHGEGSGAAGAARRTEPGKARGDDLSGLVEMITERNRRADGSVPAAKGRKGSGR</sequence>
<dbReference type="Proteomes" id="UP000014975">
    <property type="component" value="Unassembled WGS sequence"/>
</dbReference>
<proteinExistence type="predicted"/>
<keyword evidence="1" id="KW-0175">Coiled coil</keyword>
<dbReference type="AlphaFoldDB" id="S7TEP0"/>
<comment type="caution">
    <text evidence="3">The sequence shown here is derived from an EMBL/GenBank/DDBJ whole genome shotgun (WGS) entry which is preliminary data.</text>
</comment>
<dbReference type="EMBL" id="ATHI01000005">
    <property type="protein sequence ID" value="EPR35156.1"/>
    <property type="molecule type" value="Genomic_DNA"/>
</dbReference>
<name>S7TEP0_9BACT</name>
<evidence type="ECO:0000256" key="1">
    <source>
        <dbReference type="SAM" id="Coils"/>
    </source>
</evidence>
<dbReference type="STRING" id="1121439.dsat_2519"/>